<keyword evidence="3" id="KW-1185">Reference proteome</keyword>
<dbReference type="Proteomes" id="UP000054324">
    <property type="component" value="Unassembled WGS sequence"/>
</dbReference>
<protein>
    <submittedName>
        <fullName evidence="2">Uncharacterized protein</fullName>
    </submittedName>
</protein>
<gene>
    <name evidence="2" type="ORF">T265_05279</name>
</gene>
<dbReference type="KEGG" id="ovi:T265_05279"/>
<evidence type="ECO:0000313" key="2">
    <source>
        <dbReference type="EMBL" id="KER27721.1"/>
    </source>
</evidence>
<accession>A0A074ZL05</accession>
<name>A0A074ZL05_OPIVI</name>
<feature type="region of interest" description="Disordered" evidence="1">
    <location>
        <begin position="1"/>
        <end position="22"/>
    </location>
</feature>
<reference evidence="2 3" key="1">
    <citation type="submission" date="2013-11" db="EMBL/GenBank/DDBJ databases">
        <title>Opisthorchis viverrini - life in the bile duct.</title>
        <authorList>
            <person name="Young N.D."/>
            <person name="Nagarajan N."/>
            <person name="Lin S.J."/>
            <person name="Korhonen P.K."/>
            <person name="Jex A.R."/>
            <person name="Hall R.S."/>
            <person name="Safavi-Hemami H."/>
            <person name="Kaewkong W."/>
            <person name="Bertrand D."/>
            <person name="Gao S."/>
            <person name="Seet Q."/>
            <person name="Wongkham S."/>
            <person name="Teh B.T."/>
            <person name="Wongkham C."/>
            <person name="Intapan P.M."/>
            <person name="Maleewong W."/>
            <person name="Yang X."/>
            <person name="Hu M."/>
            <person name="Wang Z."/>
            <person name="Hofmann A."/>
            <person name="Sternberg P.W."/>
            <person name="Tan P."/>
            <person name="Wang J."/>
            <person name="Gasser R.B."/>
        </authorList>
    </citation>
    <scope>NUCLEOTIDE SEQUENCE [LARGE SCALE GENOMIC DNA]</scope>
</reference>
<feature type="region of interest" description="Disordered" evidence="1">
    <location>
        <begin position="125"/>
        <end position="144"/>
    </location>
</feature>
<evidence type="ECO:0000313" key="3">
    <source>
        <dbReference type="Proteomes" id="UP000054324"/>
    </source>
</evidence>
<dbReference type="EMBL" id="KL596716">
    <property type="protein sequence ID" value="KER27721.1"/>
    <property type="molecule type" value="Genomic_DNA"/>
</dbReference>
<organism evidence="2 3">
    <name type="scientific">Opisthorchis viverrini</name>
    <name type="common">Southeast Asian liver fluke</name>
    <dbReference type="NCBI Taxonomy" id="6198"/>
    <lineage>
        <taxon>Eukaryota</taxon>
        <taxon>Metazoa</taxon>
        <taxon>Spiralia</taxon>
        <taxon>Lophotrochozoa</taxon>
        <taxon>Platyhelminthes</taxon>
        <taxon>Trematoda</taxon>
        <taxon>Digenea</taxon>
        <taxon>Opisthorchiida</taxon>
        <taxon>Opisthorchiata</taxon>
        <taxon>Opisthorchiidae</taxon>
        <taxon>Opisthorchis</taxon>
    </lineage>
</organism>
<evidence type="ECO:0000256" key="1">
    <source>
        <dbReference type="SAM" id="MobiDB-lite"/>
    </source>
</evidence>
<dbReference type="AlphaFoldDB" id="A0A074ZL05"/>
<dbReference type="RefSeq" id="XP_009168518.1">
    <property type="nucleotide sequence ID" value="XM_009170254.1"/>
</dbReference>
<sequence>MASCMARAKLPTVTDREASPTIPRAAQHAVALSQATRSAPLTEPFNRQRDEIQASLSQTSSHWDRSASGKVCWCRSDFTEAIDLTARHSYESRINQHRNELEIQLNLSEPAYLRYPIPLDFKTIGDFEQTNRPTPGAVEPKKKP</sequence>
<feature type="region of interest" description="Disordered" evidence="1">
    <location>
        <begin position="36"/>
        <end position="68"/>
    </location>
</feature>
<proteinExistence type="predicted"/>
<dbReference type="GeneID" id="20319461"/>
<dbReference type="CTD" id="20319461"/>